<gene>
    <name evidence="2" type="ordered locus">Snas_5332</name>
</gene>
<keyword evidence="3" id="KW-1185">Reference proteome</keyword>
<proteinExistence type="predicted"/>
<evidence type="ECO:0000259" key="1">
    <source>
        <dbReference type="Pfam" id="PF12680"/>
    </source>
</evidence>
<dbReference type="HOGENOM" id="CLU_1757492_0_0_11"/>
<protein>
    <recommendedName>
        <fullName evidence="1">SnoaL-like domain-containing protein</fullName>
    </recommendedName>
</protein>
<dbReference type="AlphaFoldDB" id="D3PUU2"/>
<dbReference type="InterPro" id="IPR032710">
    <property type="entry name" value="NTF2-like_dom_sf"/>
</dbReference>
<evidence type="ECO:0000313" key="2">
    <source>
        <dbReference type="EMBL" id="ADD44966.1"/>
    </source>
</evidence>
<dbReference type="Proteomes" id="UP000000844">
    <property type="component" value="Chromosome"/>
</dbReference>
<feature type="domain" description="SnoaL-like" evidence="1">
    <location>
        <begin position="14"/>
        <end position="117"/>
    </location>
</feature>
<reference evidence="2 3" key="1">
    <citation type="journal article" date="2009" name="Stand. Genomic Sci.">
        <title>Complete genome sequence of Stackebrandtia nassauensis type strain (LLR-40K-21).</title>
        <authorList>
            <person name="Munk C."/>
            <person name="Lapidus A."/>
            <person name="Copeland A."/>
            <person name="Jando M."/>
            <person name="Mayilraj S."/>
            <person name="Glavina Del Rio T."/>
            <person name="Nolan M."/>
            <person name="Chen F."/>
            <person name="Lucas S."/>
            <person name="Tice H."/>
            <person name="Cheng J.F."/>
            <person name="Han C."/>
            <person name="Detter J.C."/>
            <person name="Bruce D."/>
            <person name="Goodwin L."/>
            <person name="Chain P."/>
            <person name="Pitluck S."/>
            <person name="Goker M."/>
            <person name="Ovchinikova G."/>
            <person name="Pati A."/>
            <person name="Ivanova N."/>
            <person name="Mavromatis K."/>
            <person name="Chen A."/>
            <person name="Palaniappan K."/>
            <person name="Land M."/>
            <person name="Hauser L."/>
            <person name="Chang Y.J."/>
            <person name="Jeffries C.D."/>
            <person name="Bristow J."/>
            <person name="Eisen J.A."/>
            <person name="Markowitz V."/>
            <person name="Hugenholtz P."/>
            <person name="Kyrpides N.C."/>
            <person name="Klenk H.P."/>
        </authorList>
    </citation>
    <scope>NUCLEOTIDE SEQUENCE [LARGE SCALE GENOMIC DNA]</scope>
    <source>
        <strain evidence="3">DSM 44728 / CIP 108903 / NRRL B-16338 / NBRC 102104 / LLR-40K-21</strain>
    </source>
</reference>
<organism evidence="2 3">
    <name type="scientific">Stackebrandtia nassauensis (strain DSM 44728 / CIP 108903 / NRRL B-16338 / NBRC 102104 / LLR-40K-21)</name>
    <dbReference type="NCBI Taxonomy" id="446470"/>
    <lineage>
        <taxon>Bacteria</taxon>
        <taxon>Bacillati</taxon>
        <taxon>Actinomycetota</taxon>
        <taxon>Actinomycetes</taxon>
        <taxon>Glycomycetales</taxon>
        <taxon>Glycomycetaceae</taxon>
        <taxon>Stackebrandtia</taxon>
    </lineage>
</organism>
<dbReference type="SUPFAM" id="SSF54427">
    <property type="entry name" value="NTF2-like"/>
    <property type="match status" value="1"/>
</dbReference>
<dbReference type="Pfam" id="PF12680">
    <property type="entry name" value="SnoaL_2"/>
    <property type="match status" value="1"/>
</dbReference>
<dbReference type="Gene3D" id="3.10.450.50">
    <property type="match status" value="1"/>
</dbReference>
<dbReference type="OrthoDB" id="1256785at2"/>
<dbReference type="eggNOG" id="ENOG5033ZFA">
    <property type="taxonomic scope" value="Bacteria"/>
</dbReference>
<dbReference type="STRING" id="446470.Snas_5332"/>
<dbReference type="RefSeq" id="WP_013020537.1">
    <property type="nucleotide sequence ID" value="NC_013947.1"/>
</dbReference>
<dbReference type="InterPro" id="IPR037401">
    <property type="entry name" value="SnoaL-like"/>
</dbReference>
<name>D3PUU2_STANL</name>
<sequence length="125" mass="14296">MTSLDADPAQFLIDFYDALNHDLIETDEDAAVVIDRYHTPDIVQIADGHAIDREKLIAHTRPIRKNKPTARMDVHEAIATGDQLAARYTLHVNNRKRDLVMDVFLFARFTPDGRMRESHVVTSTR</sequence>
<evidence type="ECO:0000313" key="3">
    <source>
        <dbReference type="Proteomes" id="UP000000844"/>
    </source>
</evidence>
<dbReference type="EMBL" id="CP001778">
    <property type="protein sequence ID" value="ADD44966.1"/>
    <property type="molecule type" value="Genomic_DNA"/>
</dbReference>
<dbReference type="KEGG" id="sna:Snas_5332"/>
<accession>D3PUU2</accession>